<reference evidence="2 3" key="1">
    <citation type="submission" date="2019-07" db="EMBL/GenBank/DDBJ databases">
        <title>De Novo Assembly of kiwifruit Actinidia rufa.</title>
        <authorList>
            <person name="Sugita-Konishi S."/>
            <person name="Sato K."/>
            <person name="Mori E."/>
            <person name="Abe Y."/>
            <person name="Kisaki G."/>
            <person name="Hamano K."/>
            <person name="Suezawa K."/>
            <person name="Otani M."/>
            <person name="Fukuda T."/>
            <person name="Manabe T."/>
            <person name="Gomi K."/>
            <person name="Tabuchi M."/>
            <person name="Akimitsu K."/>
            <person name="Kataoka I."/>
        </authorList>
    </citation>
    <scope>NUCLEOTIDE SEQUENCE [LARGE SCALE GENOMIC DNA]</scope>
    <source>
        <strain evidence="3">cv. Fuchu</strain>
    </source>
</reference>
<keyword evidence="1" id="KW-1133">Transmembrane helix</keyword>
<proteinExistence type="predicted"/>
<gene>
    <name evidence="2" type="ORF">Acr_08g0011720</name>
</gene>
<keyword evidence="1" id="KW-0812">Transmembrane</keyword>
<keyword evidence="3" id="KW-1185">Reference proteome</keyword>
<dbReference type="AlphaFoldDB" id="A0A7J0F2Z6"/>
<name>A0A7J0F2Z6_9ERIC</name>
<evidence type="ECO:0000313" key="2">
    <source>
        <dbReference type="EMBL" id="GFY92776.1"/>
    </source>
</evidence>
<evidence type="ECO:0000256" key="1">
    <source>
        <dbReference type="SAM" id="Phobius"/>
    </source>
</evidence>
<dbReference type="EMBL" id="BJWL01000008">
    <property type="protein sequence ID" value="GFY92776.1"/>
    <property type="molecule type" value="Genomic_DNA"/>
</dbReference>
<comment type="caution">
    <text evidence="2">The sequence shown here is derived from an EMBL/GenBank/DDBJ whole genome shotgun (WGS) entry which is preliminary data.</text>
</comment>
<dbReference type="Proteomes" id="UP000585474">
    <property type="component" value="Unassembled WGS sequence"/>
</dbReference>
<evidence type="ECO:0000313" key="3">
    <source>
        <dbReference type="Proteomes" id="UP000585474"/>
    </source>
</evidence>
<feature type="transmembrane region" description="Helical" evidence="1">
    <location>
        <begin position="63"/>
        <end position="81"/>
    </location>
</feature>
<accession>A0A7J0F2Z6</accession>
<dbReference type="OrthoDB" id="10058185at2759"/>
<keyword evidence="1" id="KW-0472">Membrane</keyword>
<protein>
    <submittedName>
        <fullName evidence="2">Uncharacterized protein</fullName>
    </submittedName>
</protein>
<organism evidence="2 3">
    <name type="scientific">Actinidia rufa</name>
    <dbReference type="NCBI Taxonomy" id="165716"/>
    <lineage>
        <taxon>Eukaryota</taxon>
        <taxon>Viridiplantae</taxon>
        <taxon>Streptophyta</taxon>
        <taxon>Embryophyta</taxon>
        <taxon>Tracheophyta</taxon>
        <taxon>Spermatophyta</taxon>
        <taxon>Magnoliopsida</taxon>
        <taxon>eudicotyledons</taxon>
        <taxon>Gunneridae</taxon>
        <taxon>Pentapetalae</taxon>
        <taxon>asterids</taxon>
        <taxon>Ericales</taxon>
        <taxon>Actinidiaceae</taxon>
        <taxon>Actinidia</taxon>
    </lineage>
</organism>
<sequence length="137" mass="15515">MLRFTIAIDVQSNANPTVLRVNLFVNCCCKVKMEKWLFCISFYPVATSLYCLKLMLLHYLTEAIGVGLVLAFTSFLVYEQYEAEVDGIMKILLIVMKQATGLLKNNLPVTVTSFLHNSETLDENGRPDMEKDRLLTG</sequence>